<evidence type="ECO:0000256" key="1">
    <source>
        <dbReference type="ARBA" id="ARBA00008642"/>
    </source>
</evidence>
<comment type="pathway">
    <text evidence="9">Lipid metabolism; fatty acid biosynthesis.</text>
</comment>
<evidence type="ECO:0000256" key="2">
    <source>
        <dbReference type="ARBA" id="ARBA00022490"/>
    </source>
</evidence>
<dbReference type="InterPro" id="IPR013747">
    <property type="entry name" value="ACP_syn_III_C"/>
</dbReference>
<dbReference type="EC" id="2.3.1.180" evidence="9"/>
<dbReference type="Pfam" id="PF08541">
    <property type="entry name" value="ACP_syn_III_C"/>
    <property type="match status" value="1"/>
</dbReference>
<comment type="similarity">
    <text evidence="1 9">Belongs to the thiolase-like superfamily. FabH family.</text>
</comment>
<keyword evidence="7 9" id="KW-0275">Fatty acid biosynthesis</keyword>
<keyword evidence="3 9" id="KW-0444">Lipid biosynthesis</keyword>
<sequence>MGIWGTGSAAPERVLTNFDLERMVETSDEWIRTRTGIRERRICDEQTATSDLAMQAARRAMEAAGVAPEAIGLVVVATVTPDMAFPSTANLVQHGLGIKGAAAFDLAAACSGFLYGLDVAASAIQSGRVRHALVIGAECLSKITDYTDRSTCVLFGDGAGAVVLGPVSEGHGILASQLGSDGAYGDLLCLPAGGSRRPASERTVAERLHYIKMQGNEVFKIAVRTMGEAAEQALRQAGLGVDQVRYLIPHQANIRIIDAAAKRLGIPEERVVVNIDRYGNTSAASIGIALDETARAGKLADGDVVVMVAFGGGLTWGATVVRWGGRT</sequence>
<dbReference type="HAMAP" id="MF_01815">
    <property type="entry name" value="FabH"/>
    <property type="match status" value="1"/>
</dbReference>
<keyword evidence="5 9" id="KW-0276">Fatty acid metabolism</keyword>
<name>A0ABZ1BKQ0_9FIRM</name>
<reference evidence="13" key="1">
    <citation type="submission" date="2023-12" db="EMBL/GenBank/DDBJ databases">
        <title>Novel isolates from deep terrestrial aquifers shed light on the physiology and ecology of the class Limnochordia.</title>
        <authorList>
            <person name="Karnachuk O.V."/>
            <person name="Lukina A.P."/>
            <person name="Avakyan M.R."/>
            <person name="Kadnikov V."/>
            <person name="Begmatov S."/>
            <person name="Beletsky A.V."/>
            <person name="Mardanov A.V."/>
            <person name="Ravin N.V."/>
        </authorList>
    </citation>
    <scope>NUCLEOTIDE SEQUENCE [LARGE SCALE GENOMIC DNA]</scope>
    <source>
        <strain evidence="13">LN</strain>
    </source>
</reference>
<feature type="active site" evidence="9">
    <location>
        <position position="110"/>
    </location>
</feature>
<dbReference type="Pfam" id="PF08545">
    <property type="entry name" value="ACP_syn_III"/>
    <property type="match status" value="1"/>
</dbReference>
<feature type="active site" evidence="9">
    <location>
        <position position="280"/>
    </location>
</feature>
<comment type="function">
    <text evidence="9">Catalyzes the condensation reaction of fatty acid synthesis by the addition to an acyl acceptor of two carbons from malonyl-ACP. Catalyzes the first condensation reaction which initiates fatty acid synthesis and may therefore play a role in governing the total rate of fatty acid production. Possesses both acetoacetyl-ACP synthase and acetyl transacylase activities. Its substrate specificity determines the biosynthesis of branched-chain and/or straight-chain of fatty acids.</text>
</comment>
<evidence type="ECO:0000256" key="8">
    <source>
        <dbReference type="ARBA" id="ARBA00023315"/>
    </source>
</evidence>
<dbReference type="PANTHER" id="PTHR34069">
    <property type="entry name" value="3-OXOACYL-[ACYL-CARRIER-PROTEIN] SYNTHASE 3"/>
    <property type="match status" value="1"/>
</dbReference>
<keyword evidence="6 9" id="KW-0443">Lipid metabolism</keyword>
<dbReference type="InterPro" id="IPR016039">
    <property type="entry name" value="Thiolase-like"/>
</dbReference>
<evidence type="ECO:0000313" key="12">
    <source>
        <dbReference type="EMBL" id="WRP13369.1"/>
    </source>
</evidence>
<evidence type="ECO:0000256" key="7">
    <source>
        <dbReference type="ARBA" id="ARBA00023160"/>
    </source>
</evidence>
<dbReference type="InterPro" id="IPR013751">
    <property type="entry name" value="ACP_syn_III_N"/>
</dbReference>
<dbReference type="PANTHER" id="PTHR34069:SF2">
    <property type="entry name" value="BETA-KETOACYL-[ACYL-CARRIER-PROTEIN] SYNTHASE III"/>
    <property type="match status" value="1"/>
</dbReference>
<comment type="subcellular location">
    <subcellularLocation>
        <location evidence="9">Cytoplasm</location>
    </subcellularLocation>
</comment>
<evidence type="ECO:0000256" key="3">
    <source>
        <dbReference type="ARBA" id="ARBA00022516"/>
    </source>
</evidence>
<comment type="catalytic activity">
    <reaction evidence="9">
        <text>malonyl-[ACP] + acetyl-CoA + H(+) = 3-oxobutanoyl-[ACP] + CO2 + CoA</text>
        <dbReference type="Rhea" id="RHEA:12080"/>
        <dbReference type="Rhea" id="RHEA-COMP:9623"/>
        <dbReference type="Rhea" id="RHEA-COMP:9625"/>
        <dbReference type="ChEBI" id="CHEBI:15378"/>
        <dbReference type="ChEBI" id="CHEBI:16526"/>
        <dbReference type="ChEBI" id="CHEBI:57287"/>
        <dbReference type="ChEBI" id="CHEBI:57288"/>
        <dbReference type="ChEBI" id="CHEBI:78449"/>
        <dbReference type="ChEBI" id="CHEBI:78450"/>
        <dbReference type="EC" id="2.3.1.180"/>
    </reaction>
</comment>
<evidence type="ECO:0000256" key="5">
    <source>
        <dbReference type="ARBA" id="ARBA00022832"/>
    </source>
</evidence>
<evidence type="ECO:0000259" key="11">
    <source>
        <dbReference type="Pfam" id="PF08545"/>
    </source>
</evidence>
<keyword evidence="13" id="KW-1185">Reference proteome</keyword>
<keyword evidence="4 9" id="KW-0808">Transferase</keyword>
<keyword evidence="8 9" id="KW-0012">Acyltransferase</keyword>
<evidence type="ECO:0000313" key="13">
    <source>
        <dbReference type="Proteomes" id="UP001333102"/>
    </source>
</evidence>
<accession>A0ABZ1BKQ0</accession>
<dbReference type="SUPFAM" id="SSF53901">
    <property type="entry name" value="Thiolase-like"/>
    <property type="match status" value="1"/>
</dbReference>
<dbReference type="GO" id="GO:0033818">
    <property type="term" value="F:beta-ketoacyl-acyl-carrier-protein synthase III activity"/>
    <property type="evidence" value="ECO:0007669"/>
    <property type="project" value="UniProtKB-EC"/>
</dbReference>
<dbReference type="NCBIfam" id="NF006829">
    <property type="entry name" value="PRK09352.1"/>
    <property type="match status" value="1"/>
</dbReference>
<feature type="domain" description="Beta-ketoacyl-[acyl-carrier-protein] synthase III N-terminal" evidence="11">
    <location>
        <begin position="104"/>
        <end position="182"/>
    </location>
</feature>
<evidence type="ECO:0000259" key="10">
    <source>
        <dbReference type="Pfam" id="PF08541"/>
    </source>
</evidence>
<evidence type="ECO:0000256" key="4">
    <source>
        <dbReference type="ARBA" id="ARBA00022679"/>
    </source>
</evidence>
<dbReference type="InterPro" id="IPR004655">
    <property type="entry name" value="FabH"/>
</dbReference>
<keyword evidence="2 9" id="KW-0963">Cytoplasm</keyword>
<keyword evidence="9" id="KW-0511">Multifunctional enzyme</keyword>
<comment type="domain">
    <text evidence="9">The last Arg residue of the ACP-binding site is essential for the weak association between ACP/AcpP and FabH.</text>
</comment>
<proteinExistence type="inferred from homology"/>
<dbReference type="EMBL" id="CP141614">
    <property type="protein sequence ID" value="WRP13369.1"/>
    <property type="molecule type" value="Genomic_DNA"/>
</dbReference>
<feature type="domain" description="Beta-ketoacyl-[acyl-carrier-protein] synthase III C-terminal" evidence="10">
    <location>
        <begin position="234"/>
        <end position="323"/>
    </location>
</feature>
<evidence type="ECO:0000256" key="6">
    <source>
        <dbReference type="ARBA" id="ARBA00023098"/>
    </source>
</evidence>
<feature type="active site" evidence="9">
    <location>
        <position position="250"/>
    </location>
</feature>
<dbReference type="Proteomes" id="UP001333102">
    <property type="component" value="Chromosome"/>
</dbReference>
<dbReference type="CDD" id="cd00830">
    <property type="entry name" value="KAS_III"/>
    <property type="match status" value="1"/>
</dbReference>
<organism evidence="12 13">
    <name type="scientific">Geochorda subterranea</name>
    <dbReference type="NCBI Taxonomy" id="3109564"/>
    <lineage>
        <taxon>Bacteria</taxon>
        <taxon>Bacillati</taxon>
        <taxon>Bacillota</taxon>
        <taxon>Limnochordia</taxon>
        <taxon>Limnochordales</taxon>
        <taxon>Geochordaceae</taxon>
        <taxon>Geochorda</taxon>
    </lineage>
</organism>
<gene>
    <name evidence="9" type="primary">fabH</name>
    <name evidence="12" type="ORF">VLY81_07870</name>
</gene>
<dbReference type="Gene3D" id="3.40.47.10">
    <property type="match status" value="1"/>
</dbReference>
<dbReference type="NCBIfam" id="TIGR00747">
    <property type="entry name" value="fabH"/>
    <property type="match status" value="1"/>
</dbReference>
<protein>
    <recommendedName>
        <fullName evidence="9">Beta-ketoacyl-[acyl-carrier-protein] synthase III</fullName>
        <shortName evidence="9">Beta-ketoacyl-ACP synthase III</shortName>
        <shortName evidence="9">KAS III</shortName>
        <ecNumber evidence="9">2.3.1.180</ecNumber>
    </recommendedName>
    <alternativeName>
        <fullName evidence="9">3-oxoacyl-[acyl-carrier-protein] synthase 3</fullName>
    </alternativeName>
    <alternativeName>
        <fullName evidence="9">3-oxoacyl-[acyl-carrier-protein] synthase III</fullName>
    </alternativeName>
</protein>
<evidence type="ECO:0000256" key="9">
    <source>
        <dbReference type="HAMAP-Rule" id="MF_01815"/>
    </source>
</evidence>
<comment type="subunit">
    <text evidence="9">Homodimer.</text>
</comment>
<feature type="region of interest" description="ACP-binding" evidence="9">
    <location>
        <begin position="251"/>
        <end position="255"/>
    </location>
</feature>